<keyword evidence="1" id="KW-0472">Membrane</keyword>
<keyword evidence="1" id="KW-1133">Transmembrane helix</keyword>
<reference evidence="2 3" key="1">
    <citation type="journal article" date="2015" name="Genome Announc.">
        <title>Expanding the biotechnology potential of lactobacilli through comparative genomics of 213 strains and associated genera.</title>
        <authorList>
            <person name="Sun Z."/>
            <person name="Harris H.M."/>
            <person name="McCann A."/>
            <person name="Guo C."/>
            <person name="Argimon S."/>
            <person name="Zhang W."/>
            <person name="Yang X."/>
            <person name="Jeffery I.B."/>
            <person name="Cooney J.C."/>
            <person name="Kagawa T.F."/>
            <person name="Liu W."/>
            <person name="Song Y."/>
            <person name="Salvetti E."/>
            <person name="Wrobel A."/>
            <person name="Rasinkangas P."/>
            <person name="Parkhill J."/>
            <person name="Rea M.C."/>
            <person name="O'Sullivan O."/>
            <person name="Ritari J."/>
            <person name="Douillard F.P."/>
            <person name="Paul Ross R."/>
            <person name="Yang R."/>
            <person name="Briner A.E."/>
            <person name="Felis G.E."/>
            <person name="de Vos W.M."/>
            <person name="Barrangou R."/>
            <person name="Klaenhammer T.R."/>
            <person name="Caufield P.W."/>
            <person name="Cui Y."/>
            <person name="Zhang H."/>
            <person name="O'Toole P.W."/>
        </authorList>
    </citation>
    <scope>NUCLEOTIDE SEQUENCE [LARGE SCALE GENOMIC DNA]</scope>
    <source>
        <strain evidence="2 3">NBRC 103219</strain>
    </source>
</reference>
<feature type="transmembrane region" description="Helical" evidence="1">
    <location>
        <begin position="393"/>
        <end position="415"/>
    </location>
</feature>
<evidence type="ECO:0000256" key="1">
    <source>
        <dbReference type="SAM" id="Phobius"/>
    </source>
</evidence>
<feature type="transmembrane region" description="Helical" evidence="1">
    <location>
        <begin position="421"/>
        <end position="441"/>
    </location>
</feature>
<sequence>MNKKRLKELIKVNLRYANPQQTMQQRDKGKSGKKLTRSLYRQYIYSGLIFLLIYGVVLIFFDFSAMPGTFTYYVALFGVIAFSQGISAIYNVFFESADLPNFLPLPFFQAEVFISKIMVVVLAMLPLVLPVLLVFILTALRAKVFPPLAIVLGLVAFGLFLSIIFSLCSFIVFGLTKTQLFKKHRQLVTSLLLIIAAGTAVIGVMTMNQQADATASGNDRRPIVFLLTFFYSLTQPEQINGWLSWIGLLILTVFLLVIFSKLFLPKLTEQLLASTQTVKKTTKKRRKKQNLHQLLRHYNTQLINNASLLMQMFSNSVMLPVIFTLSFGVSGNYDFNQLSLNFLGVTFLGGVALATITTNQTSLVANAISLDQQNFLFVRSLPLLLGEYLKEKFLFVIQIQGTLIVLITIIIGTVFSFPVVHIFSLSLGGLLGTYLASLYYFNRDYRLLCLDWTEVSQLFSRGAGNLGLVFNMFGSVLVSALILTFYTLGVYFAPLITNGVASVIVVLIVGVWLLHYKSVWEKVWI</sequence>
<feature type="transmembrane region" description="Helical" evidence="1">
    <location>
        <begin position="187"/>
        <end position="207"/>
    </location>
</feature>
<name>A0A0R2LF87_9LACO</name>
<feature type="transmembrane region" description="Helical" evidence="1">
    <location>
        <begin position="335"/>
        <end position="356"/>
    </location>
</feature>
<feature type="transmembrane region" description="Helical" evidence="1">
    <location>
        <begin position="70"/>
        <end position="93"/>
    </location>
</feature>
<feature type="transmembrane region" description="Helical" evidence="1">
    <location>
        <begin position="462"/>
        <end position="486"/>
    </location>
</feature>
<dbReference type="EMBL" id="JQCN01000045">
    <property type="protein sequence ID" value="KRN98533.1"/>
    <property type="molecule type" value="Genomic_DNA"/>
</dbReference>
<gene>
    <name evidence="2" type="ORF">IV66_GL001864</name>
</gene>
<dbReference type="OrthoDB" id="2176387at2"/>
<feature type="transmembrane region" description="Helical" evidence="1">
    <location>
        <begin position="149"/>
        <end position="175"/>
    </location>
</feature>
<feature type="transmembrane region" description="Helical" evidence="1">
    <location>
        <begin position="113"/>
        <end position="137"/>
    </location>
</feature>
<keyword evidence="3" id="KW-1185">Reference proteome</keyword>
<feature type="transmembrane region" description="Helical" evidence="1">
    <location>
        <begin position="242"/>
        <end position="264"/>
    </location>
</feature>
<comment type="caution">
    <text evidence="2">The sequence shown here is derived from an EMBL/GenBank/DDBJ whole genome shotgun (WGS) entry which is preliminary data.</text>
</comment>
<protein>
    <submittedName>
        <fullName evidence="2">Uncharacterized protein</fullName>
    </submittedName>
</protein>
<evidence type="ECO:0000313" key="2">
    <source>
        <dbReference type="EMBL" id="KRN98533.1"/>
    </source>
</evidence>
<feature type="transmembrane region" description="Helical" evidence="1">
    <location>
        <begin position="43"/>
        <end position="64"/>
    </location>
</feature>
<dbReference type="PATRIC" id="fig|449659.4.peg.1911"/>
<organism evidence="2 3">
    <name type="scientific">Ligilactobacillus pobuzihii</name>
    <dbReference type="NCBI Taxonomy" id="449659"/>
    <lineage>
        <taxon>Bacteria</taxon>
        <taxon>Bacillati</taxon>
        <taxon>Bacillota</taxon>
        <taxon>Bacilli</taxon>
        <taxon>Lactobacillales</taxon>
        <taxon>Lactobacillaceae</taxon>
        <taxon>Ligilactobacillus</taxon>
    </lineage>
</organism>
<proteinExistence type="predicted"/>
<dbReference type="STRING" id="449659.IV66_GL001864"/>
<accession>A0A0R2LF87</accession>
<feature type="transmembrane region" description="Helical" evidence="1">
    <location>
        <begin position="492"/>
        <end position="514"/>
    </location>
</feature>
<keyword evidence="1" id="KW-0812">Transmembrane</keyword>
<feature type="transmembrane region" description="Helical" evidence="1">
    <location>
        <begin position="308"/>
        <end position="329"/>
    </location>
</feature>
<dbReference type="Proteomes" id="UP000051886">
    <property type="component" value="Unassembled WGS sequence"/>
</dbReference>
<dbReference type="AlphaFoldDB" id="A0A0R2LF87"/>
<evidence type="ECO:0000313" key="3">
    <source>
        <dbReference type="Proteomes" id="UP000051886"/>
    </source>
</evidence>
<dbReference type="RefSeq" id="WP_017868427.1">
    <property type="nucleotide sequence ID" value="NZ_BJYB01000016.1"/>
</dbReference>